<keyword evidence="22" id="KW-1185">Reference proteome</keyword>
<dbReference type="Gene3D" id="3.30.450.20">
    <property type="entry name" value="PAS domain"/>
    <property type="match status" value="1"/>
</dbReference>
<dbReference type="RefSeq" id="WP_386365806.1">
    <property type="nucleotide sequence ID" value="NZ_JBHRXZ010000022.1"/>
</dbReference>
<dbReference type="InterPro" id="IPR003594">
    <property type="entry name" value="HATPase_dom"/>
</dbReference>
<dbReference type="SUPFAM" id="SSF55874">
    <property type="entry name" value="ATPase domain of HSP90 chaperone/DNA topoisomerase II/histidine kinase"/>
    <property type="match status" value="1"/>
</dbReference>
<keyword evidence="13" id="KW-0067">ATP-binding</keyword>
<dbReference type="NCBIfam" id="NF008235">
    <property type="entry name" value="PRK11006.1"/>
    <property type="match status" value="1"/>
</dbReference>
<keyword evidence="10 18" id="KW-0812">Transmembrane</keyword>
<dbReference type="SMART" id="SM00387">
    <property type="entry name" value="HATPase_c"/>
    <property type="match status" value="1"/>
</dbReference>
<dbReference type="CDD" id="cd00130">
    <property type="entry name" value="PAS"/>
    <property type="match status" value="1"/>
</dbReference>
<dbReference type="InterPro" id="IPR004358">
    <property type="entry name" value="Sig_transdc_His_kin-like_C"/>
</dbReference>
<comment type="catalytic activity">
    <reaction evidence="1">
        <text>ATP + protein L-histidine = ADP + protein N-phospho-L-histidine.</text>
        <dbReference type="EC" id="2.7.13.3"/>
    </reaction>
</comment>
<dbReference type="InterPro" id="IPR036890">
    <property type="entry name" value="HATPase_C_sf"/>
</dbReference>
<evidence type="ECO:0000256" key="5">
    <source>
        <dbReference type="ARBA" id="ARBA00022448"/>
    </source>
</evidence>
<evidence type="ECO:0000256" key="4">
    <source>
        <dbReference type="ARBA" id="ARBA00019665"/>
    </source>
</evidence>
<evidence type="ECO:0000256" key="11">
    <source>
        <dbReference type="ARBA" id="ARBA00022741"/>
    </source>
</evidence>
<feature type="domain" description="PAS" evidence="20">
    <location>
        <begin position="89"/>
        <end position="137"/>
    </location>
</feature>
<dbReference type="PANTHER" id="PTHR45453:SF1">
    <property type="entry name" value="PHOSPHATE REGULON SENSOR PROTEIN PHOR"/>
    <property type="match status" value="1"/>
</dbReference>
<evidence type="ECO:0000256" key="16">
    <source>
        <dbReference type="ARBA" id="ARBA00023136"/>
    </source>
</evidence>
<sequence length="446" mass="50307">MNRDWRVVLARRLLLVAAGGLLLGLVTGYYGWSMALCVALYLAWVLAQLVRLHAWLKRQDFHEPPPESNGLWGEVFDSLYRQQRQHQQARAALQAIIDRAQESTAALKEAVIVMDRHGNLEWCNNAAQQLLGLTQGDAGQPVTNLVRHPAFKDYYDRGRYQDPLELASPINARLRLQFTLTRFGNNEHLMLVRDVTRLHLLEQMRKDFVANVSHELRTPLTVISGYLETLLAHSDSLEPRWLKPLQRMEQQSERMKHLLEDLLLLAKLEATAHSANAQPVAVAPLLQLIRRDAQSLSADKAHQIELEADPLLWLKGSEAELRSAFSNLVFNAVKYTPAGGHIQIRWWGDEHGAHLSVRDDGIGIEPRHLPRLTERFYRVDSSRASHTGGTGLGLAIVKHVLLRHQGRLDVESAPGEGSRFSCHFPPHQLAEPGMPACDTREADPTK</sequence>
<feature type="domain" description="Histidine kinase" evidence="19">
    <location>
        <begin position="211"/>
        <end position="428"/>
    </location>
</feature>
<dbReference type="InterPro" id="IPR021766">
    <property type="entry name" value="PhoR_N"/>
</dbReference>
<evidence type="ECO:0000256" key="10">
    <source>
        <dbReference type="ARBA" id="ARBA00022692"/>
    </source>
</evidence>
<dbReference type="GO" id="GO:0004673">
    <property type="term" value="F:protein histidine kinase activity"/>
    <property type="evidence" value="ECO:0007669"/>
    <property type="project" value="UniProtKB-EC"/>
</dbReference>
<evidence type="ECO:0000256" key="2">
    <source>
        <dbReference type="ARBA" id="ARBA00004236"/>
    </source>
</evidence>
<feature type="transmembrane region" description="Helical" evidence="18">
    <location>
        <begin position="12"/>
        <end position="32"/>
    </location>
</feature>
<evidence type="ECO:0000313" key="22">
    <source>
        <dbReference type="Proteomes" id="UP001595630"/>
    </source>
</evidence>
<evidence type="ECO:0000259" key="19">
    <source>
        <dbReference type="PROSITE" id="PS50109"/>
    </source>
</evidence>
<keyword evidence="8" id="KW-0592">Phosphate transport</keyword>
<dbReference type="SUPFAM" id="SSF55785">
    <property type="entry name" value="PYP-like sensor domain (PAS domain)"/>
    <property type="match status" value="1"/>
</dbReference>
<keyword evidence="12 21" id="KW-0418">Kinase</keyword>
<comment type="function">
    <text evidence="17">Member of the two-component regulatory system PhoR/PhoB involved in the phosphate regulon genes expression. PhoR may function as a membrane-associated protein kinase that phosphorylates PhoB in response to environmental signals.</text>
</comment>
<dbReference type="InterPro" id="IPR000014">
    <property type="entry name" value="PAS"/>
</dbReference>
<organism evidence="21 22">
    <name type="scientific">Stutzerimonas tarimensis</name>
    <dbReference type="NCBI Taxonomy" id="1507735"/>
    <lineage>
        <taxon>Bacteria</taxon>
        <taxon>Pseudomonadati</taxon>
        <taxon>Pseudomonadota</taxon>
        <taxon>Gammaproteobacteria</taxon>
        <taxon>Pseudomonadales</taxon>
        <taxon>Pseudomonadaceae</taxon>
        <taxon>Stutzerimonas</taxon>
    </lineage>
</organism>
<evidence type="ECO:0000256" key="8">
    <source>
        <dbReference type="ARBA" id="ARBA00022592"/>
    </source>
</evidence>
<dbReference type="Pfam" id="PF02518">
    <property type="entry name" value="HATPase_c"/>
    <property type="match status" value="1"/>
</dbReference>
<dbReference type="InterPro" id="IPR036097">
    <property type="entry name" value="HisK_dim/P_sf"/>
</dbReference>
<dbReference type="SUPFAM" id="SSF47384">
    <property type="entry name" value="Homodimeric domain of signal transducing histidine kinase"/>
    <property type="match status" value="1"/>
</dbReference>
<comment type="caution">
    <text evidence="21">The sequence shown here is derived from an EMBL/GenBank/DDBJ whole genome shotgun (WGS) entry which is preliminary data.</text>
</comment>
<dbReference type="InterPro" id="IPR050351">
    <property type="entry name" value="BphY/WalK/GraS-like"/>
</dbReference>
<dbReference type="Gene3D" id="1.10.287.130">
    <property type="match status" value="1"/>
</dbReference>
<dbReference type="InterPro" id="IPR014310">
    <property type="entry name" value="Sig_transdc_His_kinase_PhoR"/>
</dbReference>
<accession>A0ABV7T5A6</accession>
<evidence type="ECO:0000256" key="17">
    <source>
        <dbReference type="ARBA" id="ARBA00025207"/>
    </source>
</evidence>
<keyword evidence="15" id="KW-0902">Two-component regulatory system</keyword>
<comment type="subcellular location">
    <subcellularLocation>
        <location evidence="2">Cell membrane</location>
    </subcellularLocation>
</comment>
<evidence type="ECO:0000256" key="6">
    <source>
        <dbReference type="ARBA" id="ARBA00022475"/>
    </source>
</evidence>
<dbReference type="EMBL" id="JBHRXZ010000022">
    <property type="protein sequence ID" value="MFC3608248.1"/>
    <property type="molecule type" value="Genomic_DNA"/>
</dbReference>
<dbReference type="PROSITE" id="PS50109">
    <property type="entry name" value="HIS_KIN"/>
    <property type="match status" value="1"/>
</dbReference>
<dbReference type="InterPro" id="IPR035965">
    <property type="entry name" value="PAS-like_dom_sf"/>
</dbReference>
<evidence type="ECO:0000313" key="21">
    <source>
        <dbReference type="EMBL" id="MFC3608248.1"/>
    </source>
</evidence>
<evidence type="ECO:0000256" key="3">
    <source>
        <dbReference type="ARBA" id="ARBA00012438"/>
    </source>
</evidence>
<evidence type="ECO:0000256" key="13">
    <source>
        <dbReference type="ARBA" id="ARBA00022840"/>
    </source>
</evidence>
<dbReference type="Pfam" id="PF13188">
    <property type="entry name" value="PAS_8"/>
    <property type="match status" value="1"/>
</dbReference>
<dbReference type="NCBIfam" id="TIGR02966">
    <property type="entry name" value="phoR_proteo"/>
    <property type="match status" value="1"/>
</dbReference>
<dbReference type="SMART" id="SM00388">
    <property type="entry name" value="HisKA"/>
    <property type="match status" value="1"/>
</dbReference>
<dbReference type="InterPro" id="IPR003661">
    <property type="entry name" value="HisK_dim/P_dom"/>
</dbReference>
<dbReference type="PROSITE" id="PS50112">
    <property type="entry name" value="PAS"/>
    <property type="match status" value="1"/>
</dbReference>
<dbReference type="InterPro" id="IPR005467">
    <property type="entry name" value="His_kinase_dom"/>
</dbReference>
<evidence type="ECO:0000256" key="14">
    <source>
        <dbReference type="ARBA" id="ARBA00022989"/>
    </source>
</evidence>
<gene>
    <name evidence="21" type="primary">phoR</name>
    <name evidence="21" type="ORF">ACFOMF_10710</name>
</gene>
<evidence type="ECO:0000259" key="20">
    <source>
        <dbReference type="PROSITE" id="PS50112"/>
    </source>
</evidence>
<evidence type="ECO:0000256" key="9">
    <source>
        <dbReference type="ARBA" id="ARBA00022679"/>
    </source>
</evidence>
<evidence type="ECO:0000256" key="15">
    <source>
        <dbReference type="ARBA" id="ARBA00023012"/>
    </source>
</evidence>
<dbReference type="CDD" id="cd00082">
    <property type="entry name" value="HisKA"/>
    <property type="match status" value="1"/>
</dbReference>
<keyword evidence="14 18" id="KW-1133">Transmembrane helix</keyword>
<protein>
    <recommendedName>
        <fullName evidence="4">Phosphate regulon sensor protein PhoR</fullName>
        <ecNumber evidence="3">2.7.13.3</ecNumber>
    </recommendedName>
</protein>
<dbReference type="Proteomes" id="UP001595630">
    <property type="component" value="Unassembled WGS sequence"/>
</dbReference>
<dbReference type="EC" id="2.7.13.3" evidence="3"/>
<keyword evidence="9 21" id="KW-0808">Transferase</keyword>
<dbReference type="PRINTS" id="PR00344">
    <property type="entry name" value="BCTRLSENSOR"/>
</dbReference>
<evidence type="ECO:0000256" key="18">
    <source>
        <dbReference type="SAM" id="Phobius"/>
    </source>
</evidence>
<proteinExistence type="predicted"/>
<dbReference type="PANTHER" id="PTHR45453">
    <property type="entry name" value="PHOSPHATE REGULON SENSOR PROTEIN PHOR"/>
    <property type="match status" value="1"/>
</dbReference>
<keyword evidence="7" id="KW-0597">Phosphoprotein</keyword>
<keyword evidence="11" id="KW-0547">Nucleotide-binding</keyword>
<keyword evidence="16 18" id="KW-0472">Membrane</keyword>
<keyword evidence="5" id="KW-0813">Transport</keyword>
<evidence type="ECO:0000256" key="1">
    <source>
        <dbReference type="ARBA" id="ARBA00000085"/>
    </source>
</evidence>
<dbReference type="Pfam" id="PF00512">
    <property type="entry name" value="HisKA"/>
    <property type="match status" value="1"/>
</dbReference>
<keyword evidence="6" id="KW-1003">Cell membrane</keyword>
<evidence type="ECO:0000256" key="12">
    <source>
        <dbReference type="ARBA" id="ARBA00022777"/>
    </source>
</evidence>
<dbReference type="Gene3D" id="3.30.565.10">
    <property type="entry name" value="Histidine kinase-like ATPase, C-terminal domain"/>
    <property type="match status" value="1"/>
</dbReference>
<dbReference type="Pfam" id="PF11808">
    <property type="entry name" value="PhoR"/>
    <property type="match status" value="1"/>
</dbReference>
<reference evidence="22" key="1">
    <citation type="journal article" date="2019" name="Int. J. Syst. Evol. Microbiol.">
        <title>The Global Catalogue of Microorganisms (GCM) 10K type strain sequencing project: providing services to taxonomists for standard genome sequencing and annotation.</title>
        <authorList>
            <consortium name="The Broad Institute Genomics Platform"/>
            <consortium name="The Broad Institute Genome Sequencing Center for Infectious Disease"/>
            <person name="Wu L."/>
            <person name="Ma J."/>
        </authorList>
    </citation>
    <scope>NUCLEOTIDE SEQUENCE [LARGE SCALE GENOMIC DNA]</scope>
    <source>
        <strain evidence="22">KCTC 42447</strain>
    </source>
</reference>
<name>A0ABV7T5A6_9GAMM</name>
<evidence type="ECO:0000256" key="7">
    <source>
        <dbReference type="ARBA" id="ARBA00022553"/>
    </source>
</evidence>